<name>A0A0M2NQ33_9FIRM</name>
<accession>A0A0M2NQ33</accession>
<evidence type="ECO:0000313" key="1">
    <source>
        <dbReference type="EMBL" id="KKI52330.1"/>
    </source>
</evidence>
<reference evidence="1 2" key="1">
    <citation type="submission" date="2015-04" db="EMBL/GenBank/DDBJ databases">
        <title>Draft genome sequence of bacteremic isolate Catabacter hongkongensis type strain HKU16T.</title>
        <authorList>
            <person name="Lau S.K."/>
            <person name="Teng J.L."/>
            <person name="Huang Y."/>
            <person name="Curreem S.O."/>
            <person name="Tsui S.K."/>
            <person name="Woo P.C."/>
        </authorList>
    </citation>
    <scope>NUCLEOTIDE SEQUENCE [LARGE SCALE GENOMIC DNA]</scope>
    <source>
        <strain evidence="1 2">HKU16</strain>
    </source>
</reference>
<dbReference type="STRING" id="270498.CHK_0162"/>
<dbReference type="RefSeq" id="WP_052740090.1">
    <property type="nucleotide sequence ID" value="NZ_LAYJ01000027.1"/>
</dbReference>
<sequence>MKLEITPLVGELDLTYLQITSKLYEYYAFDAVGHCSKDDSEAILARTKKHILLPEGKEKDLIDSIMDMPMLKGAQAIQEYAVFYPEIRIAGAEAELYGFKTITENYIAYIRCQAFDTINDINIVGYTPEIEKVAKPMRIKYMIDHPEETLPECCFTTLPGTGELIGIKRGESGYYHSERSVSDPKLNRRTADHSNEAWCISKEQEEAMIIGSMGEWKEHELAHAIEELER</sequence>
<dbReference type="Proteomes" id="UP000034076">
    <property type="component" value="Unassembled WGS sequence"/>
</dbReference>
<dbReference type="EMBL" id="LAYJ01000027">
    <property type="protein sequence ID" value="KKI52330.1"/>
    <property type="molecule type" value="Genomic_DNA"/>
</dbReference>
<protein>
    <submittedName>
        <fullName evidence="1">Uncharacterized protein</fullName>
    </submittedName>
</protein>
<gene>
    <name evidence="1" type="ORF">CHK_0162</name>
</gene>
<keyword evidence="2" id="KW-1185">Reference proteome</keyword>
<dbReference type="OrthoDB" id="2594680at2"/>
<dbReference type="AlphaFoldDB" id="A0A0M2NQ33"/>
<evidence type="ECO:0000313" key="2">
    <source>
        <dbReference type="Proteomes" id="UP000034076"/>
    </source>
</evidence>
<proteinExistence type="predicted"/>
<comment type="caution">
    <text evidence="1">The sequence shown here is derived from an EMBL/GenBank/DDBJ whole genome shotgun (WGS) entry which is preliminary data.</text>
</comment>
<organism evidence="1 2">
    <name type="scientific">Christensenella hongkongensis</name>
    <dbReference type="NCBI Taxonomy" id="270498"/>
    <lineage>
        <taxon>Bacteria</taxon>
        <taxon>Bacillati</taxon>
        <taxon>Bacillota</taxon>
        <taxon>Clostridia</taxon>
        <taxon>Christensenellales</taxon>
        <taxon>Christensenellaceae</taxon>
        <taxon>Christensenella</taxon>
    </lineage>
</organism>